<accession>E1ZSV6</accession>
<evidence type="ECO:0000259" key="2">
    <source>
        <dbReference type="Pfam" id="PF03407"/>
    </source>
</evidence>
<dbReference type="eggNOG" id="ENOG502QSJ9">
    <property type="taxonomic scope" value="Eukaryota"/>
</dbReference>
<dbReference type="AlphaFoldDB" id="E1ZSV6"/>
<dbReference type="Proteomes" id="UP000008141">
    <property type="component" value="Unassembled WGS sequence"/>
</dbReference>
<dbReference type="InterPro" id="IPR005069">
    <property type="entry name" value="Nucl-diP-sugar_transferase"/>
</dbReference>
<keyword evidence="4" id="KW-1185">Reference proteome</keyword>
<dbReference type="InterPro" id="IPR053250">
    <property type="entry name" value="Glycosyltransferase_77"/>
</dbReference>
<dbReference type="OrthoDB" id="540503at2759"/>
<dbReference type="EMBL" id="GL433868">
    <property type="protein sequence ID" value="EFN51102.1"/>
    <property type="molecule type" value="Genomic_DNA"/>
</dbReference>
<dbReference type="PANTHER" id="PTHR46936:SF1">
    <property type="entry name" value="ARABINOSYLTRANSFERASE XEG113"/>
    <property type="match status" value="1"/>
</dbReference>
<proteinExistence type="predicted"/>
<dbReference type="GO" id="GO:0052325">
    <property type="term" value="P:cell wall pectin biosynthetic process"/>
    <property type="evidence" value="ECO:0007669"/>
    <property type="project" value="TreeGrafter"/>
</dbReference>
<evidence type="ECO:0000313" key="3">
    <source>
        <dbReference type="EMBL" id="EFN51102.1"/>
    </source>
</evidence>
<sequence length="683" mass="73285">MTFTTPEPRPSALGSQTGSSLSGLDGGSGGGSGGVVGGGDSVPVAGHAASRRLDLNTSALLFVTFSAAPFWELLSNWVLSIQALPGPPQFLVGALDAQTAAECEAQGWRHVTLLPAGGAARVPSRDAARRRQQAEAEDRSSAAARAGLVLGLLEEDGMEAVVVSHPDTAWLRDPAEYLAQHPAADLLISTGCLSHEVGGAVQAAVQAAVRVVLEEAGAPGQPLSGQGRAFNTGVYAVRKTAAARELLASWRDALGDPEAAAAAAAVQPPPPFNETAPRDAGQRALRLLLEEGQDSLPSAPGDPRTVLMRGGSLAVHPLPVLLFPGGHVAFVQRLPEGKGVQPYVVHANGDRWYGADGAQPEATAAAKRGRLREFGLWRVDGADHYAAPRARYLTYSNDVQAFIEELAARRHGGAMPPFYRHLAAMGYQQAQFMDALAAARMLRRTLVLPASWCWCDMDWSPAVLQTCTIRRAWEEACGSDLRLPFRCPADYVFHIPSMERERLAYRMPGFLDSPQVPKAVRADRAELRMAAARPDPVQPAAAAAGVLWPNMTQSQLVAAAAHAQNASVLAISGMRPGLLRGFDRDDDSFDFDVLYANVARDLFWYSGSSREEGEWEEVLAYWHYDQPQPYTEGYAAWQPLTLEAPEWCDLVPGPRNREIVAWPNHPCQFLRNATAMGLAAALA</sequence>
<dbReference type="PANTHER" id="PTHR46936">
    <property type="entry name" value="ARABINOSYLTRANSFERASE XEG113"/>
    <property type="match status" value="1"/>
</dbReference>
<name>E1ZSV6_CHLVA</name>
<dbReference type="GeneID" id="17350539"/>
<protein>
    <recommendedName>
        <fullName evidence="2">Nucleotide-diphospho-sugar transferase domain-containing protein</fullName>
    </recommendedName>
</protein>
<dbReference type="KEGG" id="cvr:CHLNCDRAFT_141437"/>
<dbReference type="InParanoid" id="E1ZSV6"/>
<dbReference type="GO" id="GO:0052636">
    <property type="term" value="F:arabinosyltransferase activity"/>
    <property type="evidence" value="ECO:0007669"/>
    <property type="project" value="TreeGrafter"/>
</dbReference>
<organism evidence="4">
    <name type="scientific">Chlorella variabilis</name>
    <name type="common">Green alga</name>
    <dbReference type="NCBI Taxonomy" id="554065"/>
    <lineage>
        <taxon>Eukaryota</taxon>
        <taxon>Viridiplantae</taxon>
        <taxon>Chlorophyta</taxon>
        <taxon>core chlorophytes</taxon>
        <taxon>Trebouxiophyceae</taxon>
        <taxon>Chlorellales</taxon>
        <taxon>Chlorellaceae</taxon>
        <taxon>Chlorella clade</taxon>
        <taxon>Chlorella</taxon>
    </lineage>
</organism>
<dbReference type="Pfam" id="PF03407">
    <property type="entry name" value="Nucleotid_trans"/>
    <property type="match status" value="1"/>
</dbReference>
<dbReference type="RefSeq" id="XP_005843204.1">
    <property type="nucleotide sequence ID" value="XM_005843142.1"/>
</dbReference>
<evidence type="ECO:0000313" key="4">
    <source>
        <dbReference type="Proteomes" id="UP000008141"/>
    </source>
</evidence>
<evidence type="ECO:0000256" key="1">
    <source>
        <dbReference type="SAM" id="MobiDB-lite"/>
    </source>
</evidence>
<gene>
    <name evidence="3" type="ORF">CHLNCDRAFT_141437</name>
</gene>
<reference evidence="3 4" key="1">
    <citation type="journal article" date="2010" name="Plant Cell">
        <title>The Chlorella variabilis NC64A genome reveals adaptation to photosymbiosis, coevolution with viruses, and cryptic sex.</title>
        <authorList>
            <person name="Blanc G."/>
            <person name="Duncan G."/>
            <person name="Agarkova I."/>
            <person name="Borodovsky M."/>
            <person name="Gurnon J."/>
            <person name="Kuo A."/>
            <person name="Lindquist E."/>
            <person name="Lucas S."/>
            <person name="Pangilinan J."/>
            <person name="Polle J."/>
            <person name="Salamov A."/>
            <person name="Terry A."/>
            <person name="Yamada T."/>
            <person name="Dunigan D.D."/>
            <person name="Grigoriev I.V."/>
            <person name="Claverie J.M."/>
            <person name="Van Etten J.L."/>
        </authorList>
    </citation>
    <scope>NUCLEOTIDE SEQUENCE [LARGE SCALE GENOMIC DNA]</scope>
    <source>
        <strain evidence="3 4">NC64A</strain>
    </source>
</reference>
<feature type="compositionally biased region" description="Gly residues" evidence="1">
    <location>
        <begin position="24"/>
        <end position="38"/>
    </location>
</feature>
<dbReference type="GO" id="GO:0005794">
    <property type="term" value="C:Golgi apparatus"/>
    <property type="evidence" value="ECO:0007669"/>
    <property type="project" value="TreeGrafter"/>
</dbReference>
<feature type="region of interest" description="Disordered" evidence="1">
    <location>
        <begin position="1"/>
        <end position="38"/>
    </location>
</feature>
<feature type="domain" description="Nucleotide-diphospho-sugar transferase" evidence="2">
    <location>
        <begin position="89"/>
        <end position="350"/>
    </location>
</feature>